<feature type="compositionally biased region" description="Low complexity" evidence="1">
    <location>
        <begin position="75"/>
        <end position="91"/>
    </location>
</feature>
<evidence type="ECO:0000256" key="1">
    <source>
        <dbReference type="SAM" id="MobiDB-lite"/>
    </source>
</evidence>
<feature type="compositionally biased region" description="Basic and acidic residues" evidence="1">
    <location>
        <begin position="346"/>
        <end position="366"/>
    </location>
</feature>
<feature type="region of interest" description="Disordered" evidence="1">
    <location>
        <begin position="346"/>
        <end position="388"/>
    </location>
</feature>
<dbReference type="SUPFAM" id="SSF103657">
    <property type="entry name" value="BAR/IMD domain-like"/>
    <property type="match status" value="1"/>
</dbReference>
<feature type="region of interest" description="Disordered" evidence="1">
    <location>
        <begin position="398"/>
        <end position="417"/>
    </location>
</feature>
<dbReference type="Proteomes" id="UP000290900">
    <property type="component" value="Unassembled WGS sequence"/>
</dbReference>
<dbReference type="AlphaFoldDB" id="A0A448YI18"/>
<feature type="compositionally biased region" description="Low complexity" evidence="1">
    <location>
        <begin position="374"/>
        <end position="384"/>
    </location>
</feature>
<feature type="compositionally biased region" description="Basic and acidic residues" evidence="1">
    <location>
        <begin position="399"/>
        <end position="413"/>
    </location>
</feature>
<sequence length="444" mass="48461">MSDSPTPQLRRHVTPPAHLSEFYKFVDGPGPSQAQASATKSAPTVTTTAITTTPPNTATSDGPTAASEASDPLQSTAPVTTTTSTLSHPSSPIAPSLTSSRLLHYTLSHTDSLQSSAAPSALDLETVITARDVKETIACYQNLINTSEKYREALTQLSLAASEFGGALETCARLKGSGRASDGLMGCSGLQHLIASQQQLLVRNLEVDFEQPVSKVIDEFGQQHVETDDEFRKLINGKVKQLKKNEKNNIKLSRLKYRNIVAYRSNLQQLTLQLDQIDRLKHDYYVSSFEQVQSASRSILDRARDIVSLETTIYDSVAKKGESGGGLDDLLDEEMAIPHEDTTEIYYNHEGDAEDTLKDDTERTDGGNEEVPVEESSPYSEGSVFDSDRKFMEQAISELKGDDKDTKAKKDDNLSLSADDTYYTPVVGTERGDELTGDLLGQAK</sequence>
<name>A0A448YI18_BRENA</name>
<dbReference type="Gene3D" id="1.20.1270.60">
    <property type="entry name" value="Arfaptin homology (AH) domain/BAR domain"/>
    <property type="match status" value="1"/>
</dbReference>
<feature type="region of interest" description="Disordered" evidence="1">
    <location>
        <begin position="425"/>
        <end position="444"/>
    </location>
</feature>
<dbReference type="InParanoid" id="A0A448YI18"/>
<keyword evidence="3" id="KW-1185">Reference proteome</keyword>
<organism evidence="2 3">
    <name type="scientific">Brettanomyces naardenensis</name>
    <name type="common">Yeast</name>
    <dbReference type="NCBI Taxonomy" id="13370"/>
    <lineage>
        <taxon>Eukaryota</taxon>
        <taxon>Fungi</taxon>
        <taxon>Dikarya</taxon>
        <taxon>Ascomycota</taxon>
        <taxon>Saccharomycotina</taxon>
        <taxon>Pichiomycetes</taxon>
        <taxon>Pichiales</taxon>
        <taxon>Pichiaceae</taxon>
        <taxon>Brettanomyces</taxon>
    </lineage>
</organism>
<dbReference type="PANTHER" id="PTHR38407">
    <property type="entry name" value="PROTEIN IVY1"/>
    <property type="match status" value="1"/>
</dbReference>
<accession>A0A448YI18</accession>
<dbReference type="GO" id="GO:0005543">
    <property type="term" value="F:phospholipid binding"/>
    <property type="evidence" value="ECO:0007669"/>
    <property type="project" value="InterPro"/>
</dbReference>
<gene>
    <name evidence="2" type="ORF">BRENAR_LOCUS1337</name>
</gene>
<evidence type="ECO:0000313" key="3">
    <source>
        <dbReference type="Proteomes" id="UP000290900"/>
    </source>
</evidence>
<dbReference type="InterPro" id="IPR037470">
    <property type="entry name" value="IVY1"/>
</dbReference>
<protein>
    <submittedName>
        <fullName evidence="2">DEKNAAC101453</fullName>
    </submittedName>
</protein>
<dbReference type="GO" id="GO:0000329">
    <property type="term" value="C:fungal-type vacuole membrane"/>
    <property type="evidence" value="ECO:0007669"/>
    <property type="project" value="InterPro"/>
</dbReference>
<dbReference type="STRING" id="13370.A0A448YI18"/>
<feature type="region of interest" description="Disordered" evidence="1">
    <location>
        <begin position="22"/>
        <end position="95"/>
    </location>
</feature>
<dbReference type="EMBL" id="CAACVR010000005">
    <property type="protein sequence ID" value="VEU20602.1"/>
    <property type="molecule type" value="Genomic_DNA"/>
</dbReference>
<dbReference type="FunCoup" id="A0A448YI18">
    <property type="interactions" value="40"/>
</dbReference>
<feature type="compositionally biased region" description="Low complexity" evidence="1">
    <location>
        <begin position="36"/>
        <end position="60"/>
    </location>
</feature>
<proteinExistence type="predicted"/>
<dbReference type="InterPro" id="IPR027267">
    <property type="entry name" value="AH/BAR_dom_sf"/>
</dbReference>
<dbReference type="PANTHER" id="PTHR38407:SF1">
    <property type="entry name" value="PROTEIN IVY1"/>
    <property type="match status" value="1"/>
</dbReference>
<reference evidence="2 3" key="1">
    <citation type="submission" date="2018-12" db="EMBL/GenBank/DDBJ databases">
        <authorList>
            <person name="Tiukova I."/>
            <person name="Dainat J."/>
        </authorList>
    </citation>
    <scope>NUCLEOTIDE SEQUENCE [LARGE SCALE GENOMIC DNA]</scope>
</reference>
<dbReference type="OrthoDB" id="5594612at2759"/>
<dbReference type="GO" id="GO:0042144">
    <property type="term" value="P:vacuole fusion, non-autophagic"/>
    <property type="evidence" value="ECO:0007669"/>
    <property type="project" value="InterPro"/>
</dbReference>
<evidence type="ECO:0000313" key="2">
    <source>
        <dbReference type="EMBL" id="VEU20602.1"/>
    </source>
</evidence>